<evidence type="ECO:0000256" key="8">
    <source>
        <dbReference type="ARBA" id="ARBA00023295"/>
    </source>
</evidence>
<dbReference type="InterPro" id="IPR011257">
    <property type="entry name" value="DNA_glycosylase"/>
</dbReference>
<feature type="non-terminal residue" evidence="12">
    <location>
        <position position="360"/>
    </location>
</feature>
<evidence type="ECO:0000256" key="10">
    <source>
        <dbReference type="SAM" id="MobiDB-lite"/>
    </source>
</evidence>
<evidence type="ECO:0000313" key="12">
    <source>
        <dbReference type="EMBL" id="PVV01028.1"/>
    </source>
</evidence>
<dbReference type="Gene3D" id="1.10.340.30">
    <property type="entry name" value="Hypothetical protein, domain 2"/>
    <property type="match status" value="1"/>
</dbReference>
<dbReference type="PANTHER" id="PTHR10242">
    <property type="entry name" value="8-OXOGUANINE DNA GLYCOSYLASE"/>
    <property type="match status" value="1"/>
</dbReference>
<evidence type="ECO:0000313" key="13">
    <source>
        <dbReference type="Proteomes" id="UP000245609"/>
    </source>
</evidence>
<dbReference type="GO" id="GO:0140078">
    <property type="term" value="F:class I DNA-(apurinic or apyrimidinic site) endonuclease activity"/>
    <property type="evidence" value="ECO:0007669"/>
    <property type="project" value="UniProtKB-EC"/>
</dbReference>
<evidence type="ECO:0000256" key="9">
    <source>
        <dbReference type="ARBA" id="ARBA00044632"/>
    </source>
</evidence>
<evidence type="ECO:0000256" key="3">
    <source>
        <dbReference type="ARBA" id="ARBA00022763"/>
    </source>
</evidence>
<keyword evidence="7" id="KW-0511">Multifunctional enzyme</keyword>
<proteinExistence type="inferred from homology"/>
<dbReference type="InterPro" id="IPR003265">
    <property type="entry name" value="HhH-GPD_domain"/>
</dbReference>
<dbReference type="InterPro" id="IPR052054">
    <property type="entry name" value="Oxidative_DNA_repair_enzyme"/>
</dbReference>
<feature type="domain" description="HhH-GPD" evidence="11">
    <location>
        <begin position="117"/>
        <end position="290"/>
    </location>
</feature>
<dbReference type="SUPFAM" id="SSF55945">
    <property type="entry name" value="TATA-box binding protein-like"/>
    <property type="match status" value="1"/>
</dbReference>
<dbReference type="Gene3D" id="1.10.1670.10">
    <property type="entry name" value="Helix-hairpin-Helix base-excision DNA repair enzymes (C-terminal)"/>
    <property type="match status" value="1"/>
</dbReference>
<gene>
    <name evidence="12" type="ORF">BB560_004570</name>
</gene>
<keyword evidence="5" id="KW-0234">DNA repair</keyword>
<evidence type="ECO:0000256" key="1">
    <source>
        <dbReference type="ARBA" id="ARBA00010679"/>
    </source>
</evidence>
<dbReference type="Pfam" id="PF07934">
    <property type="entry name" value="OGG_N"/>
    <property type="match status" value="1"/>
</dbReference>
<evidence type="ECO:0000256" key="6">
    <source>
        <dbReference type="ARBA" id="ARBA00023239"/>
    </source>
</evidence>
<reference evidence="12 13" key="1">
    <citation type="journal article" date="2018" name="MBio">
        <title>Comparative Genomics Reveals the Core Gene Toolbox for the Fungus-Insect Symbiosis.</title>
        <authorList>
            <person name="Wang Y."/>
            <person name="Stata M."/>
            <person name="Wang W."/>
            <person name="Stajich J.E."/>
            <person name="White M.M."/>
            <person name="Moncalvo J.M."/>
        </authorList>
    </citation>
    <scope>NUCLEOTIDE SEQUENCE [LARGE SCALE GENOMIC DNA]</scope>
    <source>
        <strain evidence="12 13">SC-DP-2</strain>
    </source>
</reference>
<dbReference type="GO" id="GO:0006285">
    <property type="term" value="P:base-excision repair, AP site formation"/>
    <property type="evidence" value="ECO:0007669"/>
    <property type="project" value="TreeGrafter"/>
</dbReference>
<evidence type="ECO:0000259" key="11">
    <source>
        <dbReference type="SMART" id="SM00478"/>
    </source>
</evidence>
<evidence type="ECO:0000256" key="4">
    <source>
        <dbReference type="ARBA" id="ARBA00022801"/>
    </source>
</evidence>
<organism evidence="12 13">
    <name type="scientific">Smittium megazygosporum</name>
    <dbReference type="NCBI Taxonomy" id="133381"/>
    <lineage>
        <taxon>Eukaryota</taxon>
        <taxon>Fungi</taxon>
        <taxon>Fungi incertae sedis</taxon>
        <taxon>Zoopagomycota</taxon>
        <taxon>Kickxellomycotina</taxon>
        <taxon>Harpellomycetes</taxon>
        <taxon>Harpellales</taxon>
        <taxon>Legeriomycetaceae</taxon>
        <taxon>Smittium</taxon>
    </lineage>
</organism>
<dbReference type="EC" id="4.2.99.18" evidence="2"/>
<dbReference type="AlphaFoldDB" id="A0A2T9Z8V1"/>
<feature type="region of interest" description="Disordered" evidence="10">
    <location>
        <begin position="328"/>
        <end position="360"/>
    </location>
</feature>
<dbReference type="OrthoDB" id="238681at2759"/>
<dbReference type="CDD" id="cd00056">
    <property type="entry name" value="ENDO3c"/>
    <property type="match status" value="1"/>
</dbReference>
<name>A0A2T9Z8V1_9FUNG</name>
<comment type="caution">
    <text evidence="12">The sequence shown here is derived from an EMBL/GenBank/DDBJ whole genome shotgun (WGS) entry which is preliminary data.</text>
</comment>
<accession>A0A2T9Z8V1</accession>
<keyword evidence="3" id="KW-0227">DNA damage</keyword>
<dbReference type="GO" id="GO:0006289">
    <property type="term" value="P:nucleotide-excision repair"/>
    <property type="evidence" value="ECO:0007669"/>
    <property type="project" value="InterPro"/>
</dbReference>
<dbReference type="EMBL" id="MBFS01001433">
    <property type="protein sequence ID" value="PVV01028.1"/>
    <property type="molecule type" value="Genomic_DNA"/>
</dbReference>
<keyword evidence="6" id="KW-0456">Lyase</keyword>
<dbReference type="SUPFAM" id="SSF48150">
    <property type="entry name" value="DNA-glycosylase"/>
    <property type="match status" value="1"/>
</dbReference>
<keyword evidence="8" id="KW-0326">Glycosidase</keyword>
<dbReference type="PANTHER" id="PTHR10242:SF2">
    <property type="entry name" value="N-GLYCOSYLASE_DNA LYASE"/>
    <property type="match status" value="1"/>
</dbReference>
<dbReference type="GO" id="GO:0003684">
    <property type="term" value="F:damaged DNA binding"/>
    <property type="evidence" value="ECO:0007669"/>
    <property type="project" value="InterPro"/>
</dbReference>
<dbReference type="GO" id="GO:0005634">
    <property type="term" value="C:nucleus"/>
    <property type="evidence" value="ECO:0007669"/>
    <property type="project" value="TreeGrafter"/>
</dbReference>
<dbReference type="Gene3D" id="3.30.310.40">
    <property type="match status" value="1"/>
</dbReference>
<sequence length="360" mass="41158">MTRKLNPLSAKWHDLKVAPIELRLYYTLMFGQAFRWKPIDKNIWACALWEKIIALKETDSSVFFSVIGRKKSENKVDLNKEAEFVRGKLSEYFQLEVPLGSLCASWVKIDPNFEKVNNNIKRITLMIDNLCKEYGEPIDVECKEFIHNSFYSFPVLSSLSKDGVEEKLKQLGFGYRAKYIHTSAKYLSQNFSTFKEFEQILHNSDYQEAKKHLQKLSGVGPKVADCILLIGCSRPQAIPVDTHVMQIAKRDYIDNGLFSSIMKNKLAGESGSGEADELERVKEIVKTIKSAKSMNEKVYNSVSEIFYKIFGEKCIWAQTVLFVNDVKETSNESSSNHTNKSKSLKNKRNSDISGETPDKK</sequence>
<dbReference type="GO" id="GO:0034039">
    <property type="term" value="F:8-oxo-7,8-dihydroguanine DNA N-glycosylase activity"/>
    <property type="evidence" value="ECO:0007669"/>
    <property type="project" value="TreeGrafter"/>
</dbReference>
<dbReference type="STRING" id="133381.A0A2T9Z8V1"/>
<evidence type="ECO:0000256" key="2">
    <source>
        <dbReference type="ARBA" id="ARBA00012720"/>
    </source>
</evidence>
<evidence type="ECO:0000256" key="5">
    <source>
        <dbReference type="ARBA" id="ARBA00023204"/>
    </source>
</evidence>
<dbReference type="InterPro" id="IPR012904">
    <property type="entry name" value="OGG_N"/>
</dbReference>
<keyword evidence="13" id="KW-1185">Reference proteome</keyword>
<keyword evidence="4" id="KW-0378">Hydrolase</keyword>
<comment type="similarity">
    <text evidence="1">Belongs to the type-1 OGG1 family.</text>
</comment>
<protein>
    <recommendedName>
        <fullName evidence="2">DNA-(apurinic or apyrimidinic site) lyase</fullName>
        <ecNumber evidence="2">4.2.99.18</ecNumber>
    </recommendedName>
</protein>
<dbReference type="Proteomes" id="UP000245609">
    <property type="component" value="Unassembled WGS sequence"/>
</dbReference>
<dbReference type="SMART" id="SM00478">
    <property type="entry name" value="ENDO3c"/>
    <property type="match status" value="1"/>
</dbReference>
<dbReference type="InterPro" id="IPR023170">
    <property type="entry name" value="HhH_base_excis_C"/>
</dbReference>
<comment type="catalytic activity">
    <reaction evidence="9">
        <text>2'-deoxyribonucleotide-(2'-deoxyribose 5'-phosphate)-2'-deoxyribonucleotide-DNA = a 3'-end 2'-deoxyribonucleotide-(2,3-dehydro-2,3-deoxyribose 5'-phosphate)-DNA + a 5'-end 5'-phospho-2'-deoxyribonucleoside-DNA + H(+)</text>
        <dbReference type="Rhea" id="RHEA:66592"/>
        <dbReference type="Rhea" id="RHEA-COMP:13180"/>
        <dbReference type="Rhea" id="RHEA-COMP:16897"/>
        <dbReference type="Rhea" id="RHEA-COMP:17067"/>
        <dbReference type="ChEBI" id="CHEBI:15378"/>
        <dbReference type="ChEBI" id="CHEBI:136412"/>
        <dbReference type="ChEBI" id="CHEBI:157695"/>
        <dbReference type="ChEBI" id="CHEBI:167181"/>
        <dbReference type="EC" id="4.2.99.18"/>
    </reaction>
</comment>
<evidence type="ECO:0000256" key="7">
    <source>
        <dbReference type="ARBA" id="ARBA00023268"/>
    </source>
</evidence>